<dbReference type="EMBL" id="KQ434876">
    <property type="protein sequence ID" value="KZC09793.1"/>
    <property type="molecule type" value="Genomic_DNA"/>
</dbReference>
<dbReference type="AlphaFoldDB" id="A0A154PD84"/>
<dbReference type="PANTHER" id="PTHR47326:SF1">
    <property type="entry name" value="HTH PSQ-TYPE DOMAIN-CONTAINING PROTEIN"/>
    <property type="match status" value="1"/>
</dbReference>
<keyword evidence="2" id="KW-1185">Reference proteome</keyword>
<dbReference type="InterPro" id="IPR036397">
    <property type="entry name" value="RNaseH_sf"/>
</dbReference>
<evidence type="ECO:0000313" key="1">
    <source>
        <dbReference type="EMBL" id="KZC09793.1"/>
    </source>
</evidence>
<accession>A0A154PD84</accession>
<dbReference type="GO" id="GO:0003676">
    <property type="term" value="F:nucleic acid binding"/>
    <property type="evidence" value="ECO:0007669"/>
    <property type="project" value="InterPro"/>
</dbReference>
<dbReference type="Gene3D" id="3.30.420.10">
    <property type="entry name" value="Ribonuclease H-like superfamily/Ribonuclease H"/>
    <property type="match status" value="1"/>
</dbReference>
<proteinExistence type="predicted"/>
<organism evidence="1 2">
    <name type="scientific">Dufourea novaeangliae</name>
    <name type="common">Sweat bee</name>
    <dbReference type="NCBI Taxonomy" id="178035"/>
    <lineage>
        <taxon>Eukaryota</taxon>
        <taxon>Metazoa</taxon>
        <taxon>Ecdysozoa</taxon>
        <taxon>Arthropoda</taxon>
        <taxon>Hexapoda</taxon>
        <taxon>Insecta</taxon>
        <taxon>Pterygota</taxon>
        <taxon>Neoptera</taxon>
        <taxon>Endopterygota</taxon>
        <taxon>Hymenoptera</taxon>
        <taxon>Apocrita</taxon>
        <taxon>Aculeata</taxon>
        <taxon>Apoidea</taxon>
        <taxon>Anthophila</taxon>
        <taxon>Halictidae</taxon>
        <taxon>Rophitinae</taxon>
        <taxon>Dufourea</taxon>
    </lineage>
</organism>
<gene>
    <name evidence="1" type="ORF">WN55_01326</name>
</gene>
<protein>
    <recommendedName>
        <fullName evidence="3">DUF4817 domain-containing protein</fullName>
    </recommendedName>
</protein>
<dbReference type="PANTHER" id="PTHR47326">
    <property type="entry name" value="TRANSPOSABLE ELEMENT TC3 TRANSPOSASE-LIKE PROTEIN"/>
    <property type="match status" value="1"/>
</dbReference>
<reference evidence="1 2" key="1">
    <citation type="submission" date="2015-07" db="EMBL/GenBank/DDBJ databases">
        <title>The genome of Dufourea novaeangliae.</title>
        <authorList>
            <person name="Pan H."/>
            <person name="Kapheim K."/>
        </authorList>
    </citation>
    <scope>NUCLEOTIDE SEQUENCE [LARGE SCALE GENOMIC DNA]</scope>
    <source>
        <strain evidence="1">0120121106</strain>
        <tissue evidence="1">Whole body</tissue>
    </source>
</reference>
<dbReference type="STRING" id="178035.A0A154PD84"/>
<dbReference type="Proteomes" id="UP000076502">
    <property type="component" value="Unassembled WGS sequence"/>
</dbReference>
<sequence length="246" mass="28630">MREAVRVYGEKTPNSNRPSLSVFANIIQKFQNTGNVDNKTPNRAKRATDGGNTINIVAAVLRDPHVSTKQLERKNGISRRSILQILHVNQFRPFHLSLPQQLSENDFAKCLQFCEMFLNKILFTDETTFTNHGEVNRHNMHYSSIDNPRWLREVDKQIHWFVNVWCGLLHNKIIGPYFIDGTLNSRKWERILKDVLPELLENISLDIRQSMWFEQGGCPVHSARNVTEFLNKNFGDRWIGRSESNK</sequence>
<evidence type="ECO:0008006" key="3">
    <source>
        <dbReference type="Google" id="ProtNLM"/>
    </source>
</evidence>
<name>A0A154PD84_DUFNO</name>
<evidence type="ECO:0000313" key="2">
    <source>
        <dbReference type="Proteomes" id="UP000076502"/>
    </source>
</evidence>